<keyword evidence="1" id="KW-0812">Transmembrane</keyword>
<gene>
    <name evidence="4" type="ORF">SAMN05443550_11362</name>
</gene>
<protein>
    <submittedName>
        <fullName evidence="4">ABC-2 type transport system permease protein</fullName>
    </submittedName>
</protein>
<dbReference type="RefSeq" id="WP_090559542.1">
    <property type="nucleotide sequence ID" value="NZ_FNRA01000013.1"/>
</dbReference>
<dbReference type="Pfam" id="PF23357">
    <property type="entry name" value="DUF7088"/>
    <property type="match status" value="1"/>
</dbReference>
<dbReference type="EMBL" id="FNRA01000013">
    <property type="protein sequence ID" value="SEB16549.1"/>
    <property type="molecule type" value="Genomic_DNA"/>
</dbReference>
<reference evidence="4 5" key="1">
    <citation type="submission" date="2016-10" db="EMBL/GenBank/DDBJ databases">
        <authorList>
            <person name="de Groot N.N."/>
        </authorList>
    </citation>
    <scope>NUCLEOTIDE SEQUENCE [LARGE SCALE GENOMIC DNA]</scope>
    <source>
        <strain evidence="4 5">DSM 19033</strain>
    </source>
</reference>
<feature type="transmembrane region" description="Helical" evidence="1">
    <location>
        <begin position="12"/>
        <end position="30"/>
    </location>
</feature>
<dbReference type="InterPro" id="IPR019863">
    <property type="entry name" value="Motility-assoc_ABC-rel_GldG"/>
</dbReference>
<dbReference type="AlphaFoldDB" id="A0A1H4H409"/>
<evidence type="ECO:0000313" key="4">
    <source>
        <dbReference type="EMBL" id="SEB16549.1"/>
    </source>
</evidence>
<dbReference type="NCBIfam" id="TIGR03521">
    <property type="entry name" value="GldG"/>
    <property type="match status" value="1"/>
</dbReference>
<proteinExistence type="predicted"/>
<sequence>MVNAGNNKWLKPILFIIVLAGLNIAARYSYTRFDFTLEKRFTLHPKSKAVLAKADQQITVTVFLDGTLPAAFKRLKNATSDLLNDYKANSAVKIKVVFTDPLNGLDQQAQDTVLQNLYAKGIEPTSLNIKNDAGFTQKTVFPMAIVQAGDRQVPVKLLQNLDAAGNYEQNINNSIQNLEYVFTSAIKKVSTGENPRIGFTEGNGEPADPYLSDAIKSLSDSYEVGRVDLNLISRQGLDKLKVLFITKPQKEFSEALKYKINYFVMNGGRIVWSLDQVSADLDSLKGKGQQLAFNNKLNLDDMLFMYGARINYNLVADLNCAEIPLAMGGGGGQQRDIQMAPWVYYPVLIPQASVSLVKNIDGIRTEFLSTVDTIGVKGVRKTFILQTSPYHIEHNTPEVLSLQTIAEAPDQRLYLHPPKNAAVLLEGSFPSVFLNRQVPAGITEDFSSGALSKPTKMIVIGDGDIFRNQVSGRDGSVFPLGFDRYTQRNFGNKALLLNIADYLSSDDNLIDLRNKEVRVRLLDKQLLRAQKSEWQLINLILPLLLLILFAIFQHYYRKYKYAR</sequence>
<organism evidence="4 5">
    <name type="scientific">Pedobacter hartonius</name>
    <dbReference type="NCBI Taxonomy" id="425514"/>
    <lineage>
        <taxon>Bacteria</taxon>
        <taxon>Pseudomonadati</taxon>
        <taxon>Bacteroidota</taxon>
        <taxon>Sphingobacteriia</taxon>
        <taxon>Sphingobacteriales</taxon>
        <taxon>Sphingobacteriaceae</taxon>
        <taxon>Pedobacter</taxon>
    </lineage>
</organism>
<dbReference type="InterPro" id="IPR055396">
    <property type="entry name" value="DUF7088"/>
</dbReference>
<name>A0A1H4H409_9SPHI</name>
<keyword evidence="1" id="KW-1133">Transmembrane helix</keyword>
<evidence type="ECO:0000259" key="3">
    <source>
        <dbReference type="Pfam" id="PF23357"/>
    </source>
</evidence>
<dbReference type="Proteomes" id="UP000198850">
    <property type="component" value="Unassembled WGS sequence"/>
</dbReference>
<feature type="domain" description="ABC-type uncharacterised transport system" evidence="2">
    <location>
        <begin position="195"/>
        <end position="498"/>
    </location>
</feature>
<dbReference type="OrthoDB" id="9777219at2"/>
<evidence type="ECO:0000259" key="2">
    <source>
        <dbReference type="Pfam" id="PF09822"/>
    </source>
</evidence>
<keyword evidence="1" id="KW-0472">Membrane</keyword>
<feature type="domain" description="DUF7088" evidence="3">
    <location>
        <begin position="38"/>
        <end position="147"/>
    </location>
</feature>
<evidence type="ECO:0000313" key="5">
    <source>
        <dbReference type="Proteomes" id="UP000198850"/>
    </source>
</evidence>
<dbReference type="InterPro" id="IPR019196">
    <property type="entry name" value="ABC_transp_unknown"/>
</dbReference>
<dbReference type="Pfam" id="PF09822">
    <property type="entry name" value="ABC_transp_aux"/>
    <property type="match status" value="1"/>
</dbReference>
<accession>A0A1H4H409</accession>
<dbReference type="STRING" id="425514.SAMN05443550_11362"/>
<feature type="transmembrane region" description="Helical" evidence="1">
    <location>
        <begin position="536"/>
        <end position="556"/>
    </location>
</feature>
<keyword evidence="5" id="KW-1185">Reference proteome</keyword>
<evidence type="ECO:0000256" key="1">
    <source>
        <dbReference type="SAM" id="Phobius"/>
    </source>
</evidence>